<dbReference type="UniPathway" id="UPA00232"/>
<feature type="binding site" evidence="1">
    <location>
        <position position="200"/>
    </location>
    <ligand>
        <name>[4Fe-4S] cluster</name>
        <dbReference type="ChEBI" id="CHEBI:49883"/>
    </ligand>
</feature>
<feature type="binding site" evidence="1">
    <location>
        <position position="213"/>
    </location>
    <ligand>
        <name>[4Fe-4S] cluster</name>
        <dbReference type="ChEBI" id="CHEBI:49883"/>
    </ligand>
</feature>
<feature type="binding site" evidence="1">
    <location>
        <position position="217"/>
    </location>
    <ligand>
        <name>[4Fe-4S] cluster</name>
        <dbReference type="ChEBI" id="CHEBI:49883"/>
    </ligand>
</feature>
<protein>
    <recommendedName>
        <fullName evidence="1">Ubiquinone biosynthesis protein UbiV</fullName>
    </recommendedName>
</protein>
<keyword evidence="1" id="KW-0479">Metal-binding</keyword>
<dbReference type="InterPro" id="IPR001539">
    <property type="entry name" value="Peptidase_U32"/>
</dbReference>
<dbReference type="KEGG" id="ajp:AMJAP_1351"/>
<evidence type="ECO:0000313" key="2">
    <source>
        <dbReference type="EMBL" id="BBB25946.1"/>
    </source>
</evidence>
<dbReference type="GO" id="GO:0051539">
    <property type="term" value="F:4 iron, 4 sulfur cluster binding"/>
    <property type="evidence" value="ECO:0007669"/>
    <property type="project" value="UniProtKB-UniRule"/>
</dbReference>
<keyword evidence="1" id="KW-0004">4Fe-4S</keyword>
<comment type="similarity">
    <text evidence="1">Belongs to the peptidase U32 family. UbiV subfamily.</text>
</comment>
<keyword evidence="3" id="KW-1185">Reference proteome</keyword>
<comment type="pathway">
    <text evidence="1">Cofactor biosynthesis; ubiquinone biosynthesis.</text>
</comment>
<organism evidence="2 3">
    <name type="scientific">Amphritea japonica ATCC BAA-1530</name>
    <dbReference type="NCBI Taxonomy" id="1278309"/>
    <lineage>
        <taxon>Bacteria</taxon>
        <taxon>Pseudomonadati</taxon>
        <taxon>Pseudomonadota</taxon>
        <taxon>Gammaproteobacteria</taxon>
        <taxon>Oceanospirillales</taxon>
        <taxon>Oceanospirillaceae</taxon>
        <taxon>Amphritea</taxon>
    </lineage>
</organism>
<dbReference type="InterPro" id="IPR043693">
    <property type="entry name" value="UbiV"/>
</dbReference>
<gene>
    <name evidence="1" type="primary">ubiV</name>
    <name evidence="2" type="ORF">AMJAP_1351</name>
</gene>
<dbReference type="Proteomes" id="UP000595663">
    <property type="component" value="Chromosome"/>
</dbReference>
<dbReference type="NCBIfam" id="NF011991">
    <property type="entry name" value="PRK15447.1"/>
    <property type="match status" value="1"/>
</dbReference>
<sequence>MNRVVNQQEPHPENQIIEKAMKLSLGPMLYFWPKQDVYNFYAEMAELPLDTIYLGETVCSKRRELKLSDWLEIAQELTQCGKRVVLSTLALLEAESELKMLRRICSNGDLMVEANDMAAVQLLSQQGIPFVTGPSINVYNLPVLKQLYSSGMRRWVMPVELGAQTLEDLLQQATADGGLPALETEVFAYGCLPLAYAARCFTARFKNLPKDNCNFCCIEYPDGIPMRSQEDDNLFIINGIQTLSGEHYNLENELQRMRDIGVDLVRLSPQREGMADVVQRFANRLHESSSTSIPLLNQSQCNGYWYGEPGMKWID</sequence>
<dbReference type="GO" id="GO:0046872">
    <property type="term" value="F:metal ion binding"/>
    <property type="evidence" value="ECO:0007669"/>
    <property type="project" value="UniProtKB-KW"/>
</dbReference>
<keyword evidence="1" id="KW-0411">Iron-sulfur</keyword>
<dbReference type="Pfam" id="PF01136">
    <property type="entry name" value="Peptidase_U32"/>
    <property type="match status" value="1"/>
</dbReference>
<dbReference type="HAMAP" id="MF_02233">
    <property type="entry name" value="UbiV"/>
    <property type="match status" value="1"/>
</dbReference>
<name>A0A7R6PD69_9GAMM</name>
<comment type="function">
    <text evidence="1">Required for O(2)-independent ubiquinone (coenzyme Q) biosynthesis. Together with UbiU, is essential for the C6-hydroxylation reaction in the oxygen-independent ubiquinone biosynthesis pathway.</text>
</comment>
<comment type="cofactor">
    <cofactor evidence="1">
        <name>[4Fe-4S] cluster</name>
        <dbReference type="ChEBI" id="CHEBI:49883"/>
    </cofactor>
</comment>
<proteinExistence type="inferred from homology"/>
<evidence type="ECO:0000313" key="3">
    <source>
        <dbReference type="Proteomes" id="UP000595663"/>
    </source>
</evidence>
<evidence type="ECO:0000256" key="1">
    <source>
        <dbReference type="HAMAP-Rule" id="MF_02233"/>
    </source>
</evidence>
<keyword evidence="1" id="KW-0831">Ubiquinone biosynthesis</keyword>
<reference evidence="2 3" key="1">
    <citation type="journal article" date="2008" name="Int. J. Syst. Evol. Microbiol.">
        <title>Amphritea japonica sp. nov. and Amphritea balenae sp. nov., isolated from the sediment adjacent to sperm whale carcasses off Kagoshima, Japan.</title>
        <authorList>
            <person name="Miyazaki M."/>
            <person name="Nogi Y."/>
            <person name="Fujiwara Y."/>
            <person name="Kawato M."/>
            <person name="Nagahama T."/>
            <person name="Kubokawa K."/>
            <person name="Horikoshi K."/>
        </authorList>
    </citation>
    <scope>NUCLEOTIDE SEQUENCE [LARGE SCALE GENOMIC DNA]</scope>
    <source>
        <strain evidence="2 3">ATCC BAA-1530</strain>
    </source>
</reference>
<feature type="binding site" evidence="1">
    <location>
        <position position="59"/>
    </location>
    <ligand>
        <name>[4Fe-4S] cluster</name>
        <dbReference type="ChEBI" id="CHEBI:49883"/>
    </ligand>
</feature>
<dbReference type="EMBL" id="AP014545">
    <property type="protein sequence ID" value="BBB25946.1"/>
    <property type="molecule type" value="Genomic_DNA"/>
</dbReference>
<dbReference type="PANTHER" id="PTHR30217">
    <property type="entry name" value="PEPTIDASE U32 FAMILY"/>
    <property type="match status" value="1"/>
</dbReference>
<dbReference type="PANTHER" id="PTHR30217:SF11">
    <property type="entry name" value="UBIQUINONE BIOSYNTHESIS PROTEIN UBIV"/>
    <property type="match status" value="1"/>
</dbReference>
<keyword evidence="1" id="KW-0408">Iron</keyword>
<dbReference type="InterPro" id="IPR051454">
    <property type="entry name" value="RNA/ubiquinone_mod_enzymes"/>
</dbReference>
<dbReference type="GO" id="GO:0006744">
    <property type="term" value="P:ubiquinone biosynthetic process"/>
    <property type="evidence" value="ECO:0007669"/>
    <property type="project" value="UniProtKB-UniRule"/>
</dbReference>
<accession>A0A7R6PD69</accession>
<comment type="subunit">
    <text evidence="1">Forms a heterodimer with UbiU.</text>
</comment>
<dbReference type="AlphaFoldDB" id="A0A7R6PD69"/>